<organism evidence="5 6">
    <name type="scientific">Leishmania orientalis</name>
    <dbReference type="NCBI Taxonomy" id="2249476"/>
    <lineage>
        <taxon>Eukaryota</taxon>
        <taxon>Discoba</taxon>
        <taxon>Euglenozoa</taxon>
        <taxon>Kinetoplastea</taxon>
        <taxon>Metakinetoplastina</taxon>
        <taxon>Trypanosomatida</taxon>
        <taxon>Trypanosomatidae</taxon>
        <taxon>Leishmaniinae</taxon>
        <taxon>Leishmania</taxon>
    </lineage>
</organism>
<feature type="compositionally biased region" description="Polar residues" evidence="3">
    <location>
        <begin position="229"/>
        <end position="239"/>
    </location>
</feature>
<dbReference type="PROSITE" id="PS00300">
    <property type="entry name" value="SRP54"/>
    <property type="match status" value="1"/>
</dbReference>
<dbReference type="SUPFAM" id="SSF49354">
    <property type="entry name" value="PapD-like"/>
    <property type="match status" value="1"/>
</dbReference>
<dbReference type="PROSITE" id="PS50202">
    <property type="entry name" value="MSP"/>
    <property type="match status" value="1"/>
</dbReference>
<evidence type="ECO:0000259" key="4">
    <source>
        <dbReference type="PROSITE" id="PS50202"/>
    </source>
</evidence>
<dbReference type="InterPro" id="IPR000535">
    <property type="entry name" value="MSP_dom"/>
</dbReference>
<reference evidence="6" key="1">
    <citation type="journal article" date="2021" name="Microbiol. Resour. Announc.">
        <title>LGAAP: Leishmaniinae Genome Assembly and Annotation Pipeline.</title>
        <authorList>
            <person name="Almutairi H."/>
            <person name="Urbaniak M.D."/>
            <person name="Bates M.D."/>
            <person name="Jariyapan N."/>
            <person name="Kwakye-Nuako G."/>
            <person name="Thomaz-Soccol V."/>
            <person name="Al-Salem W.S."/>
            <person name="Dillon R.J."/>
            <person name="Bates P.A."/>
            <person name="Gatherer D."/>
        </authorList>
    </citation>
    <scope>NUCLEOTIDE SEQUENCE [LARGE SCALE GENOMIC DNA]</scope>
</reference>
<dbReference type="InterPro" id="IPR013783">
    <property type="entry name" value="Ig-like_fold"/>
</dbReference>
<feature type="compositionally biased region" description="Low complexity" evidence="3">
    <location>
        <begin position="204"/>
        <end position="213"/>
    </location>
</feature>
<evidence type="ECO:0000256" key="1">
    <source>
        <dbReference type="ARBA" id="ARBA00022741"/>
    </source>
</evidence>
<accession>A0A836HFA1</accession>
<dbReference type="GO" id="GO:0005525">
    <property type="term" value="F:GTP binding"/>
    <property type="evidence" value="ECO:0007669"/>
    <property type="project" value="UniProtKB-KW"/>
</dbReference>
<dbReference type="RefSeq" id="XP_067062216.1">
    <property type="nucleotide sequence ID" value="XM_067206279.1"/>
</dbReference>
<sequence>MTSGTLQVKLSQDSLFFPLPFTNATIDNVVQVKNTLPVVQGDPKANVISFKILSRVQYRYSVRPPVGFIGAGEYVTIVFSFNPEHVKMSKNPEERELPTEATKDAIHVDFAVVDAQLVPTALAHWVPGSKDAKMSREIMADASQFWKKVGQVKKNSPTMMRYKLKCVFATRNNVPDSLVMCMKEEDDKAKATADNAAPLPRARPPMTSSTQPQSPVPPEAPPHRHSESQRTTPTASTPCNDAVYSPCSAGASGISPRPSAASAASASFALSPSSALAQRWSASAGSTDSAVTLNDIAEQVMHYKLSYQMAGVLLCLTLLCGLFDQSNLLTWLLAQS</sequence>
<comment type="caution">
    <text evidence="5">The sequence shown here is derived from an EMBL/GenBank/DDBJ whole genome shotgun (WGS) entry which is preliminary data.</text>
</comment>
<proteinExistence type="predicted"/>
<dbReference type="EMBL" id="JAFHLR010000027">
    <property type="protein sequence ID" value="KAG5475708.1"/>
    <property type="molecule type" value="Genomic_DNA"/>
</dbReference>
<evidence type="ECO:0000256" key="3">
    <source>
        <dbReference type="SAM" id="MobiDB-lite"/>
    </source>
</evidence>
<keyword evidence="6" id="KW-1185">Reference proteome</keyword>
<evidence type="ECO:0000313" key="5">
    <source>
        <dbReference type="EMBL" id="KAG5475708.1"/>
    </source>
</evidence>
<dbReference type="Gene3D" id="2.60.40.10">
    <property type="entry name" value="Immunoglobulins"/>
    <property type="match status" value="1"/>
</dbReference>
<keyword evidence="1" id="KW-0547">Nucleotide-binding</keyword>
<dbReference type="InterPro" id="IPR008962">
    <property type="entry name" value="PapD-like_sf"/>
</dbReference>
<feature type="region of interest" description="Disordered" evidence="3">
    <location>
        <begin position="190"/>
        <end position="239"/>
    </location>
</feature>
<evidence type="ECO:0000313" key="6">
    <source>
        <dbReference type="Proteomes" id="UP000674143"/>
    </source>
</evidence>
<dbReference type="AlphaFoldDB" id="A0A836HFA1"/>
<dbReference type="Proteomes" id="UP000674143">
    <property type="component" value="Unassembled WGS sequence"/>
</dbReference>
<name>A0A836HFA1_9TRYP</name>
<dbReference type="GeneID" id="92360213"/>
<gene>
    <name evidence="5" type="ORF">LSCM4_04292</name>
</gene>
<keyword evidence="2" id="KW-0342">GTP-binding</keyword>
<feature type="domain" description="MSP" evidence="4">
    <location>
        <begin position="5"/>
        <end position="143"/>
    </location>
</feature>
<dbReference type="GO" id="GO:0006614">
    <property type="term" value="P:SRP-dependent cotranslational protein targeting to membrane"/>
    <property type="evidence" value="ECO:0007669"/>
    <property type="project" value="InterPro"/>
</dbReference>
<dbReference type="KEGG" id="loi:92360213"/>
<dbReference type="InterPro" id="IPR000897">
    <property type="entry name" value="SRP54_GTPase_dom"/>
</dbReference>
<evidence type="ECO:0000256" key="2">
    <source>
        <dbReference type="ARBA" id="ARBA00023134"/>
    </source>
</evidence>
<protein>
    <recommendedName>
        <fullName evidence="4">MSP domain-containing protein</fullName>
    </recommendedName>
</protein>
<reference evidence="6" key="2">
    <citation type="journal article" date="2021" name="Sci. Data">
        <title>Chromosome-scale genome sequencing, assembly and annotation of six genomes from subfamily Leishmaniinae.</title>
        <authorList>
            <person name="Almutairi H."/>
            <person name="Urbaniak M.D."/>
            <person name="Bates M.D."/>
            <person name="Jariyapan N."/>
            <person name="Kwakye-Nuako G."/>
            <person name="Thomaz Soccol V."/>
            <person name="Al-Salem W.S."/>
            <person name="Dillon R.J."/>
            <person name="Bates P.A."/>
            <person name="Gatherer D."/>
        </authorList>
    </citation>
    <scope>NUCLEOTIDE SEQUENCE [LARGE SCALE GENOMIC DNA]</scope>
</reference>